<keyword evidence="5 7" id="KW-1133">Transmembrane helix</keyword>
<sequence>MRALHRKLLRDLLGFKGQVAAIAVVIAAGVMVLIIGATTLDAVRQAQQAFYQSHQFAEVFSELKRAPESLGEVLGGIAGVNLVETRVQAPVRLEIAGFDDPVRGLVLSVPEGRQPLVNRLAVRAGSLPEPGHDYQAAISEPLAEAHGLRPGDSLRAIINGRLETLTISGVVLSPEFVYQVGPADLLPDYERYGVLWMGRRALGRAFDMDGAFNSVVLTLQAGADERGVIEALDDLLAPYGSVGAYGRADQPSHFFIKEEIAQLRVMGTLLPAVFLGVAAFLLHVLMARVVRTQRQQVAILKAFGYGKGAIALHYLLFTAVIVVLGAVLGMTLGAWAAEGLAGLYAEYFRFPEMHFRVAPRVIALALLIAAGAALSGTWQAVRGAAAQQPASAMRPPTPERFARGRCEGALLRRLLDQPSRIILRNLARHPIKSGLSVLGIALSVALLLLGSYQFGSVTRLMEIQYGKVLRMDQHLIFTEPTSEGALAELRALPGVLYVEPYRSVPVRLRKGVREYRTSIYGLESRPRLRQVLDARHAPVTVPEEGLLLTSYLAEYLGVHPGETLRVEIMEGRRRTLDLTLAATVEEPVGVSAYMERRTLNRLLGEGPAMSGAWLLTDAHREAALFERLWEMPRIAGIGMISQAEAHLRDYLDSTMLMFMGILLLLAASIAFAVVYNNARITLAERERELATLRVLGFSRGEVAWILVGEIILLTLGAIPLGWLLGSGLAWLVNQAISADMFRLPFVLEPSIYAFSAAGVVLAALLSVGLMARRLARIDMVSSLKTE</sequence>
<keyword evidence="10" id="KW-1185">Reference proteome</keyword>
<evidence type="ECO:0000256" key="6">
    <source>
        <dbReference type="ARBA" id="ARBA00023136"/>
    </source>
</evidence>
<dbReference type="EMBL" id="CP092109">
    <property type="protein sequence ID" value="UWZ80117.1"/>
    <property type="molecule type" value="Genomic_DNA"/>
</dbReference>
<evidence type="ECO:0000256" key="1">
    <source>
        <dbReference type="ARBA" id="ARBA00004651"/>
    </source>
</evidence>
<name>A0ABY5ZLS1_9BACT</name>
<feature type="domain" description="ABC3 transporter permease C-terminal" evidence="8">
    <location>
        <begin position="661"/>
        <end position="778"/>
    </location>
</feature>
<feature type="transmembrane region" description="Helical" evidence="7">
    <location>
        <begin position="751"/>
        <end position="771"/>
    </location>
</feature>
<dbReference type="RefSeq" id="WP_260748474.1">
    <property type="nucleotide sequence ID" value="NZ_CP092109.1"/>
</dbReference>
<dbReference type="Pfam" id="PF02687">
    <property type="entry name" value="FtsX"/>
    <property type="match status" value="2"/>
</dbReference>
<protein>
    <submittedName>
        <fullName evidence="9">ABC transporter permease</fullName>
    </submittedName>
</protein>
<keyword evidence="3" id="KW-1003">Cell membrane</keyword>
<feature type="transmembrane region" description="Helical" evidence="7">
    <location>
        <begin position="357"/>
        <end position="378"/>
    </location>
</feature>
<comment type="similarity">
    <text evidence="2">Belongs to the ABC-4 integral membrane protein family. LolC/E subfamily.</text>
</comment>
<comment type="subcellular location">
    <subcellularLocation>
        <location evidence="1">Cell membrane</location>
        <topology evidence="1">Multi-pass membrane protein</topology>
    </subcellularLocation>
</comment>
<evidence type="ECO:0000256" key="2">
    <source>
        <dbReference type="ARBA" id="ARBA00005236"/>
    </source>
</evidence>
<evidence type="ECO:0000259" key="8">
    <source>
        <dbReference type="Pfam" id="PF02687"/>
    </source>
</evidence>
<feature type="transmembrane region" description="Helical" evidence="7">
    <location>
        <begin position="434"/>
        <end position="454"/>
    </location>
</feature>
<evidence type="ECO:0000256" key="4">
    <source>
        <dbReference type="ARBA" id="ARBA00022692"/>
    </source>
</evidence>
<dbReference type="PANTHER" id="PTHR30489:SF0">
    <property type="entry name" value="LIPOPROTEIN-RELEASING SYSTEM TRANSMEMBRANE PROTEIN LOLE"/>
    <property type="match status" value="1"/>
</dbReference>
<dbReference type="Proteomes" id="UP001060414">
    <property type="component" value="Chromosome"/>
</dbReference>
<gene>
    <name evidence="9" type="ORF">L9S41_01675</name>
</gene>
<dbReference type="PANTHER" id="PTHR30489">
    <property type="entry name" value="LIPOPROTEIN-RELEASING SYSTEM TRANSMEMBRANE PROTEIN LOLE"/>
    <property type="match status" value="1"/>
</dbReference>
<feature type="transmembrane region" description="Helical" evidence="7">
    <location>
        <begin position="655"/>
        <end position="675"/>
    </location>
</feature>
<keyword evidence="6 7" id="KW-0472">Membrane</keyword>
<accession>A0ABY5ZLS1</accession>
<evidence type="ECO:0000256" key="5">
    <source>
        <dbReference type="ARBA" id="ARBA00022989"/>
    </source>
</evidence>
<dbReference type="InterPro" id="IPR003838">
    <property type="entry name" value="ABC3_permease_C"/>
</dbReference>
<evidence type="ECO:0000313" key="9">
    <source>
        <dbReference type="EMBL" id="UWZ80117.1"/>
    </source>
</evidence>
<feature type="transmembrane region" description="Helical" evidence="7">
    <location>
        <begin position="269"/>
        <end position="290"/>
    </location>
</feature>
<keyword evidence="4 7" id="KW-0812">Transmembrane</keyword>
<proteinExistence type="inferred from homology"/>
<evidence type="ECO:0000256" key="3">
    <source>
        <dbReference type="ARBA" id="ARBA00022475"/>
    </source>
</evidence>
<evidence type="ECO:0000313" key="10">
    <source>
        <dbReference type="Proteomes" id="UP001060414"/>
    </source>
</evidence>
<feature type="transmembrane region" description="Helical" evidence="7">
    <location>
        <begin position="702"/>
        <end position="731"/>
    </location>
</feature>
<reference evidence="9" key="1">
    <citation type="journal article" date="2022" name="Environ. Microbiol.">
        <title>Geoalkalibacter halelectricus SAP #1 sp. nov. possessing extracellular electron transfer and mineral#reducing capabilities from a haloalkaline environment.</title>
        <authorList>
            <person name="Yadav S."/>
            <person name="Singh R."/>
            <person name="Sundharam S.S."/>
            <person name="Chaudhary S."/>
            <person name="Krishnamurthi S."/>
            <person name="Patil S.A."/>
        </authorList>
    </citation>
    <scope>NUCLEOTIDE SEQUENCE</scope>
    <source>
        <strain evidence="9">SAP-1</strain>
    </source>
</reference>
<dbReference type="InterPro" id="IPR051447">
    <property type="entry name" value="Lipoprotein-release_system"/>
</dbReference>
<feature type="transmembrane region" description="Helical" evidence="7">
    <location>
        <begin position="311"/>
        <end position="337"/>
    </location>
</feature>
<evidence type="ECO:0000256" key="7">
    <source>
        <dbReference type="SAM" id="Phobius"/>
    </source>
</evidence>
<feature type="domain" description="ABC3 transporter permease C-terminal" evidence="8">
    <location>
        <begin position="270"/>
        <end position="388"/>
    </location>
</feature>
<organism evidence="9 10">
    <name type="scientific">Geoalkalibacter halelectricus</name>
    <dbReference type="NCBI Taxonomy" id="2847045"/>
    <lineage>
        <taxon>Bacteria</taxon>
        <taxon>Pseudomonadati</taxon>
        <taxon>Thermodesulfobacteriota</taxon>
        <taxon>Desulfuromonadia</taxon>
        <taxon>Desulfuromonadales</taxon>
        <taxon>Geoalkalibacteraceae</taxon>
        <taxon>Geoalkalibacter</taxon>
    </lineage>
</organism>
<feature type="transmembrane region" description="Helical" evidence="7">
    <location>
        <begin position="20"/>
        <end position="40"/>
    </location>
</feature>